<evidence type="ECO:0000313" key="1">
    <source>
        <dbReference type="EMBL" id="SFU70313.1"/>
    </source>
</evidence>
<accession>A0A1I7IBG0</accession>
<evidence type="ECO:0000313" key="2">
    <source>
        <dbReference type="Proteomes" id="UP000183508"/>
    </source>
</evidence>
<protein>
    <submittedName>
        <fullName evidence="1">Uncharacterized protein</fullName>
    </submittedName>
</protein>
<reference evidence="2" key="1">
    <citation type="submission" date="2016-10" db="EMBL/GenBank/DDBJ databases">
        <authorList>
            <person name="Varghese N."/>
        </authorList>
    </citation>
    <scope>NUCLEOTIDE SEQUENCE [LARGE SCALE GENOMIC DNA]</scope>
    <source>
        <strain evidence="2">DSM 17980</strain>
    </source>
</reference>
<sequence length="67" mass="8112">MQVIEVTTDFASIRAVATDRERQNREWLYRHSLHQLIRQYRREFGDEATADLLRELNAYHDHKVVSR</sequence>
<keyword evidence="2" id="KW-1185">Reference proteome</keyword>
<dbReference type="AlphaFoldDB" id="A0A1I7IBG0"/>
<organism evidence="1 2">
    <name type="scientific">Alicyclobacillus macrosporangiidus</name>
    <dbReference type="NCBI Taxonomy" id="392015"/>
    <lineage>
        <taxon>Bacteria</taxon>
        <taxon>Bacillati</taxon>
        <taxon>Bacillota</taxon>
        <taxon>Bacilli</taxon>
        <taxon>Bacillales</taxon>
        <taxon>Alicyclobacillaceae</taxon>
        <taxon>Alicyclobacillus</taxon>
    </lineage>
</organism>
<gene>
    <name evidence="1" type="ORF">SAMN05421543_106115</name>
</gene>
<dbReference type="Proteomes" id="UP000183508">
    <property type="component" value="Unassembled WGS sequence"/>
</dbReference>
<proteinExistence type="predicted"/>
<name>A0A1I7IBG0_9BACL</name>
<dbReference type="EMBL" id="FPBV01000006">
    <property type="protein sequence ID" value="SFU70313.1"/>
    <property type="molecule type" value="Genomic_DNA"/>
</dbReference>
<dbReference type="RefSeq" id="WP_074951002.1">
    <property type="nucleotide sequence ID" value="NZ_FPBV01000006.1"/>
</dbReference>
<dbReference type="STRING" id="392015.SAMN05421543_106115"/>